<dbReference type="PANTHER" id="PTHR34820:SF4">
    <property type="entry name" value="INNER MEMBRANE PROTEIN YEBZ"/>
    <property type="match status" value="1"/>
</dbReference>
<evidence type="ECO:0000256" key="5">
    <source>
        <dbReference type="SAM" id="Phobius"/>
    </source>
</evidence>
<evidence type="ECO:0000256" key="1">
    <source>
        <dbReference type="ARBA" id="ARBA00004196"/>
    </source>
</evidence>
<dbReference type="Gene3D" id="2.60.40.1220">
    <property type="match status" value="1"/>
</dbReference>
<organism evidence="7 8">
    <name type="scientific">Amycolatopsis taiwanensis</name>
    <dbReference type="NCBI Taxonomy" id="342230"/>
    <lineage>
        <taxon>Bacteria</taxon>
        <taxon>Bacillati</taxon>
        <taxon>Actinomycetota</taxon>
        <taxon>Actinomycetes</taxon>
        <taxon>Pseudonocardiales</taxon>
        <taxon>Pseudonocardiaceae</taxon>
        <taxon>Amycolatopsis</taxon>
    </lineage>
</organism>
<evidence type="ECO:0000313" key="8">
    <source>
        <dbReference type="Proteomes" id="UP001165136"/>
    </source>
</evidence>
<protein>
    <submittedName>
        <fullName evidence="7">Copper resistance protein C</fullName>
    </submittedName>
</protein>
<dbReference type="InterPro" id="IPR032694">
    <property type="entry name" value="CopC/D"/>
</dbReference>
<dbReference type="EMBL" id="BSTI01000010">
    <property type="protein sequence ID" value="GLY68119.1"/>
    <property type="molecule type" value="Genomic_DNA"/>
</dbReference>
<dbReference type="Pfam" id="PF04234">
    <property type="entry name" value="CopC"/>
    <property type="match status" value="1"/>
</dbReference>
<keyword evidence="5" id="KW-0472">Membrane</keyword>
<dbReference type="GO" id="GO:0005507">
    <property type="term" value="F:copper ion binding"/>
    <property type="evidence" value="ECO:0007669"/>
    <property type="project" value="InterPro"/>
</dbReference>
<keyword evidence="5" id="KW-1133">Transmembrane helix</keyword>
<reference evidence="7" key="1">
    <citation type="submission" date="2023-03" db="EMBL/GenBank/DDBJ databases">
        <title>Amycolatopsis taiwanensis NBRC 103393.</title>
        <authorList>
            <person name="Ichikawa N."/>
            <person name="Sato H."/>
            <person name="Tonouchi N."/>
        </authorList>
    </citation>
    <scope>NUCLEOTIDE SEQUENCE</scope>
    <source>
        <strain evidence="7">NBRC 103393</strain>
    </source>
</reference>
<accession>A0A9W6R233</accession>
<dbReference type="PANTHER" id="PTHR34820">
    <property type="entry name" value="INNER MEMBRANE PROTEIN YEBZ"/>
    <property type="match status" value="1"/>
</dbReference>
<comment type="caution">
    <text evidence="7">The sequence shown here is derived from an EMBL/GenBank/DDBJ whole genome shotgun (WGS) entry which is preliminary data.</text>
</comment>
<dbReference type="InterPro" id="IPR007348">
    <property type="entry name" value="CopC_dom"/>
</dbReference>
<keyword evidence="3" id="KW-0732">Signal</keyword>
<evidence type="ECO:0000256" key="2">
    <source>
        <dbReference type="ARBA" id="ARBA00022723"/>
    </source>
</evidence>
<dbReference type="SUPFAM" id="SSF81296">
    <property type="entry name" value="E set domains"/>
    <property type="match status" value="1"/>
</dbReference>
<dbReference type="GO" id="GO:0005886">
    <property type="term" value="C:plasma membrane"/>
    <property type="evidence" value="ECO:0007669"/>
    <property type="project" value="TreeGrafter"/>
</dbReference>
<evidence type="ECO:0000256" key="3">
    <source>
        <dbReference type="ARBA" id="ARBA00022729"/>
    </source>
</evidence>
<evidence type="ECO:0000259" key="6">
    <source>
        <dbReference type="Pfam" id="PF04234"/>
    </source>
</evidence>
<name>A0A9W6R233_9PSEU</name>
<dbReference type="GO" id="GO:0006825">
    <property type="term" value="P:copper ion transport"/>
    <property type="evidence" value="ECO:0007669"/>
    <property type="project" value="InterPro"/>
</dbReference>
<sequence>MSYRKGRLTGAVRVIAAAIFSVVIIFALAPPAAAHTALTETSPEDGSQIDTAPSEIQLQFSEAILTVGANIVVQGPDSREYQEGKPQIVQDKVTQPLKPLGPSGEYRVEIRVVADDGHPNPFGMRFTLTKPGPAAGGAQAVGPGLTALRPVPTGSENNAPRWAPWLAVAATLILVSGAVLFGRRATHGLD</sequence>
<dbReference type="InterPro" id="IPR014756">
    <property type="entry name" value="Ig_E-set"/>
</dbReference>
<dbReference type="AlphaFoldDB" id="A0A9W6R233"/>
<feature type="domain" description="CopC" evidence="6">
    <location>
        <begin position="35"/>
        <end position="127"/>
    </location>
</feature>
<evidence type="ECO:0000313" key="7">
    <source>
        <dbReference type="EMBL" id="GLY68119.1"/>
    </source>
</evidence>
<feature type="transmembrane region" description="Helical" evidence="5">
    <location>
        <begin position="162"/>
        <end position="182"/>
    </location>
</feature>
<dbReference type="GO" id="GO:0030313">
    <property type="term" value="C:cell envelope"/>
    <property type="evidence" value="ECO:0007669"/>
    <property type="project" value="UniProtKB-SubCell"/>
</dbReference>
<dbReference type="GO" id="GO:0042597">
    <property type="term" value="C:periplasmic space"/>
    <property type="evidence" value="ECO:0007669"/>
    <property type="project" value="InterPro"/>
</dbReference>
<dbReference type="GO" id="GO:0046688">
    <property type="term" value="P:response to copper ion"/>
    <property type="evidence" value="ECO:0007669"/>
    <property type="project" value="InterPro"/>
</dbReference>
<dbReference type="Proteomes" id="UP001165136">
    <property type="component" value="Unassembled WGS sequence"/>
</dbReference>
<keyword evidence="4" id="KW-0186">Copper</keyword>
<dbReference type="RefSeq" id="WP_285488217.1">
    <property type="nucleotide sequence ID" value="NZ_BSTI01000010.1"/>
</dbReference>
<dbReference type="InterPro" id="IPR014755">
    <property type="entry name" value="Cu-Rt/internalin_Ig-like"/>
</dbReference>
<keyword evidence="5" id="KW-0812">Transmembrane</keyword>
<comment type="subcellular location">
    <subcellularLocation>
        <location evidence="1">Cell envelope</location>
    </subcellularLocation>
</comment>
<gene>
    <name evidence="7" type="primary">pcoC</name>
    <name evidence="7" type="ORF">Atai01_47380</name>
</gene>
<keyword evidence="8" id="KW-1185">Reference proteome</keyword>
<keyword evidence="2" id="KW-0479">Metal-binding</keyword>
<proteinExistence type="predicted"/>
<evidence type="ECO:0000256" key="4">
    <source>
        <dbReference type="ARBA" id="ARBA00023008"/>
    </source>
</evidence>